<dbReference type="PANTHER" id="PTHR31917:SF153">
    <property type="entry name" value="DUF724 DOMAIN-CONTAINING PROTEIN 3-RELATED"/>
    <property type="match status" value="1"/>
</dbReference>
<evidence type="ECO:0000313" key="3">
    <source>
        <dbReference type="EMBL" id="RVW41601.1"/>
    </source>
</evidence>
<feature type="compositionally biased region" description="Polar residues" evidence="1">
    <location>
        <begin position="682"/>
        <end position="703"/>
    </location>
</feature>
<dbReference type="CDD" id="cd20405">
    <property type="entry name" value="Tudor_Agenet_AtDUF_rpt1_3"/>
    <property type="match status" value="2"/>
</dbReference>
<gene>
    <name evidence="3" type="primary">DUF7_3</name>
    <name evidence="3" type="ORF">CK203_068218</name>
</gene>
<feature type="domain" description="Agenet" evidence="2">
    <location>
        <begin position="6"/>
        <end position="74"/>
    </location>
</feature>
<feature type="domain" description="Agenet" evidence="2">
    <location>
        <begin position="417"/>
        <end position="473"/>
    </location>
</feature>
<sequence>MESGAEIFRQGSLVEVRINNDGCRGSWYVAKIIMAEKSRALVEYQDLLDGKDGSRRLREVVDTLFLRPLPPLETNASFGEYDIVDTFYHDGWCTGVIICIKDSKYTVFFSNNEIQVDRSDLRLHKEWVNGKWVQPRKECSVLVRNIKWIFGVMDFWGFGIFFSVVLSPSILRLGDFLWEGGALEKKLHLQIIEGKYGKEGVGWQPCEVKGGCRVGVWKGIKEGWDLFFNRIPFEGDTRGMKHWSLRFTRHFNDWELEIVETFFSMLRESLVKRDDSNKGVWKDDKKGLFSIKSFYEVLDVGGQSSFQRTLFGICGMSDPFFSESFALKLERLLCREEKEKGVRTTGLIFSPGAAVEVTLNEQSSRDAWFPAIVRREIGLGSYVVQCQSLKNSGEAGVLDVTVDNLHIRPSPPRLEGRKFGLLEKVDAFYDYGWWNGIVTKVLTGRRYVVFFKHTNMEKEFIHSDLRPHMEWVDGKWVGATQESKNYLGGGLGLMEGGKNGKFDVKDAYGLLTSHNTSLFPKKGIWVENVPSNDEENVNHLLIHCTVASVLWGMVLSLVGAQWVFPETVKEEVLGTTYSDEQLGLVLNNSNNTSVGMQLESSGTVIDDAGDMISHSTRFEKDRLEQPATYLENSTSSVMTSNRKKVKETTSGDDATPSRPSKKLKEGDVADAPISHAVGGTGSNQTEQPVAGNQSSTKTGSASQGMKVGNEQKSSGLGNQTPNSVKRKGRPPKSQVKIAQPFPAGEEVNTVQNAEGTVEKEYTTNNVDMDMAVGLPSNAEEGTLAEILLTILMRNL</sequence>
<dbReference type="Pfam" id="PF05641">
    <property type="entry name" value="Agenet"/>
    <property type="match status" value="4"/>
</dbReference>
<dbReference type="SMART" id="SM00743">
    <property type="entry name" value="Agenet"/>
    <property type="match status" value="4"/>
</dbReference>
<feature type="domain" description="Agenet" evidence="2">
    <location>
        <begin position="76"/>
        <end position="129"/>
    </location>
</feature>
<reference evidence="3 4" key="1">
    <citation type="journal article" date="2018" name="PLoS Genet.">
        <title>Population sequencing reveals clonal diversity and ancestral inbreeding in the grapevine cultivar Chardonnay.</title>
        <authorList>
            <person name="Roach M.J."/>
            <person name="Johnson D.L."/>
            <person name="Bohlmann J."/>
            <person name="van Vuuren H.J."/>
            <person name="Jones S.J."/>
            <person name="Pretorius I.S."/>
            <person name="Schmidt S.A."/>
            <person name="Borneman A.R."/>
        </authorList>
    </citation>
    <scope>NUCLEOTIDE SEQUENCE [LARGE SCALE GENOMIC DNA]</scope>
    <source>
        <strain evidence="4">cv. Chardonnay</strain>
        <tissue evidence="3">Leaf</tissue>
    </source>
</reference>
<evidence type="ECO:0000313" key="4">
    <source>
        <dbReference type="Proteomes" id="UP000288805"/>
    </source>
</evidence>
<accession>A0A438E1M6</accession>
<comment type="caution">
    <text evidence="3">The sequence shown here is derived from an EMBL/GenBank/DDBJ whole genome shotgun (WGS) entry which is preliminary data.</text>
</comment>
<feature type="domain" description="Agenet" evidence="2">
    <location>
        <begin position="347"/>
        <end position="415"/>
    </location>
</feature>
<feature type="compositionally biased region" description="Polar residues" evidence="1">
    <location>
        <begin position="630"/>
        <end position="640"/>
    </location>
</feature>
<name>A0A438E1M6_VITVI</name>
<dbReference type="EMBL" id="QGNW01001434">
    <property type="protein sequence ID" value="RVW41601.1"/>
    <property type="molecule type" value="Genomic_DNA"/>
</dbReference>
<evidence type="ECO:0000259" key="2">
    <source>
        <dbReference type="SMART" id="SM00743"/>
    </source>
</evidence>
<dbReference type="InterPro" id="IPR008395">
    <property type="entry name" value="Agenet-like_dom"/>
</dbReference>
<organism evidence="3 4">
    <name type="scientific">Vitis vinifera</name>
    <name type="common">Grape</name>
    <dbReference type="NCBI Taxonomy" id="29760"/>
    <lineage>
        <taxon>Eukaryota</taxon>
        <taxon>Viridiplantae</taxon>
        <taxon>Streptophyta</taxon>
        <taxon>Embryophyta</taxon>
        <taxon>Tracheophyta</taxon>
        <taxon>Spermatophyta</taxon>
        <taxon>Magnoliopsida</taxon>
        <taxon>eudicotyledons</taxon>
        <taxon>Gunneridae</taxon>
        <taxon>Pentapetalae</taxon>
        <taxon>rosids</taxon>
        <taxon>Vitales</taxon>
        <taxon>Vitaceae</taxon>
        <taxon>Viteae</taxon>
        <taxon>Vitis</taxon>
    </lineage>
</organism>
<dbReference type="PANTHER" id="PTHR31917">
    <property type="entry name" value="AGENET DOMAIN-CONTAINING PROTEIN-RELATED"/>
    <property type="match status" value="1"/>
</dbReference>
<dbReference type="CDD" id="cd20406">
    <property type="entry name" value="Tudor_Agenet_AtDUF_rpt2_4"/>
    <property type="match status" value="2"/>
</dbReference>
<dbReference type="InterPro" id="IPR014002">
    <property type="entry name" value="Agenet_dom_plant"/>
</dbReference>
<protein>
    <submittedName>
        <fullName evidence="3">DUF724 domain-containing protein 7</fullName>
    </submittedName>
</protein>
<proteinExistence type="predicted"/>
<feature type="region of interest" description="Disordered" evidence="1">
    <location>
        <begin position="618"/>
        <end position="738"/>
    </location>
</feature>
<dbReference type="AlphaFoldDB" id="A0A438E1M6"/>
<dbReference type="Proteomes" id="UP000288805">
    <property type="component" value="Unassembled WGS sequence"/>
</dbReference>
<evidence type="ECO:0000256" key="1">
    <source>
        <dbReference type="SAM" id="MobiDB-lite"/>
    </source>
</evidence>
<feature type="compositionally biased region" description="Polar residues" evidence="1">
    <location>
        <begin position="710"/>
        <end position="723"/>
    </location>
</feature>